<accession>A0AAJ7T2Z9</accession>
<reference evidence="7" key="1">
    <citation type="submission" date="2025-08" db="UniProtKB">
        <authorList>
            <consortium name="RefSeq"/>
        </authorList>
    </citation>
    <scope>IDENTIFICATION</scope>
    <source>
        <tissue evidence="7">Sperm</tissue>
    </source>
</reference>
<dbReference type="PANTHER" id="PTHR24156:SF3">
    <property type="entry name" value="ANKYRIN REPEAT DOMAIN-CONTAINING PROTEIN 34C-LIKE"/>
    <property type="match status" value="1"/>
</dbReference>
<evidence type="ECO:0000256" key="3">
    <source>
        <dbReference type="ARBA" id="ARBA00023043"/>
    </source>
</evidence>
<proteinExistence type="inferred from homology"/>
<dbReference type="InterPro" id="IPR002110">
    <property type="entry name" value="Ankyrin_rpt"/>
</dbReference>
<keyword evidence="2" id="KW-0677">Repeat</keyword>
<gene>
    <name evidence="7" type="primary">ANKRD34C</name>
</gene>
<dbReference type="KEGG" id="pmrn:116941915"/>
<dbReference type="Proteomes" id="UP001318040">
    <property type="component" value="Chromosome 13"/>
</dbReference>
<comment type="similarity">
    <text evidence="1">Belongs to the ANKRD34 family.</text>
</comment>
<protein>
    <submittedName>
        <fullName evidence="7">Ankyrin repeat domain-containing protein 34C</fullName>
    </submittedName>
</protein>
<dbReference type="InterPro" id="IPR036770">
    <property type="entry name" value="Ankyrin_rpt-contain_sf"/>
</dbReference>
<dbReference type="Pfam" id="PF12796">
    <property type="entry name" value="Ank_2"/>
    <property type="match status" value="1"/>
</dbReference>
<dbReference type="RefSeq" id="XP_032809162.1">
    <property type="nucleotide sequence ID" value="XM_032953271.1"/>
</dbReference>
<dbReference type="SMART" id="SM00248">
    <property type="entry name" value="ANK"/>
    <property type="match status" value="4"/>
</dbReference>
<dbReference type="PANTHER" id="PTHR24156">
    <property type="entry name" value="ANK_REP_REGION DOMAIN-CONTAINING PROTEIN"/>
    <property type="match status" value="1"/>
</dbReference>
<keyword evidence="3 4" id="KW-0040">ANK repeat</keyword>
<keyword evidence="6" id="KW-1185">Reference proteome</keyword>
<dbReference type="PROSITE" id="PS50297">
    <property type="entry name" value="ANK_REP_REGION"/>
    <property type="match status" value="1"/>
</dbReference>
<evidence type="ECO:0000256" key="5">
    <source>
        <dbReference type="SAM" id="MobiDB-lite"/>
    </source>
</evidence>
<feature type="compositionally biased region" description="Polar residues" evidence="5">
    <location>
        <begin position="313"/>
        <end position="323"/>
    </location>
</feature>
<evidence type="ECO:0000256" key="4">
    <source>
        <dbReference type="PROSITE-ProRule" id="PRU00023"/>
    </source>
</evidence>
<organism evidence="6 7">
    <name type="scientific">Petromyzon marinus</name>
    <name type="common">Sea lamprey</name>
    <dbReference type="NCBI Taxonomy" id="7757"/>
    <lineage>
        <taxon>Eukaryota</taxon>
        <taxon>Metazoa</taxon>
        <taxon>Chordata</taxon>
        <taxon>Craniata</taxon>
        <taxon>Vertebrata</taxon>
        <taxon>Cyclostomata</taxon>
        <taxon>Hyperoartia</taxon>
        <taxon>Petromyzontiformes</taxon>
        <taxon>Petromyzontidae</taxon>
        <taxon>Petromyzon</taxon>
    </lineage>
</organism>
<evidence type="ECO:0000313" key="6">
    <source>
        <dbReference type="Proteomes" id="UP001318040"/>
    </source>
</evidence>
<dbReference type="SUPFAM" id="SSF48403">
    <property type="entry name" value="Ankyrin repeat"/>
    <property type="match status" value="1"/>
</dbReference>
<evidence type="ECO:0000256" key="1">
    <source>
        <dbReference type="ARBA" id="ARBA00010029"/>
    </source>
</evidence>
<feature type="repeat" description="ANK" evidence="4">
    <location>
        <begin position="42"/>
        <end position="82"/>
    </location>
</feature>
<dbReference type="InterPro" id="IPR042637">
    <property type="entry name" value="AN34A/B/C"/>
</dbReference>
<dbReference type="Gene3D" id="1.25.40.20">
    <property type="entry name" value="Ankyrin repeat-containing domain"/>
    <property type="match status" value="1"/>
</dbReference>
<name>A0AAJ7T2Z9_PETMA</name>
<feature type="region of interest" description="Disordered" evidence="5">
    <location>
        <begin position="299"/>
        <end position="324"/>
    </location>
</feature>
<dbReference type="AlphaFoldDB" id="A0AAJ7T2Z9"/>
<dbReference type="CTD" id="390616"/>
<dbReference type="PROSITE" id="PS50088">
    <property type="entry name" value="ANK_REPEAT"/>
    <property type="match status" value="1"/>
</dbReference>
<evidence type="ECO:0000313" key="7">
    <source>
        <dbReference type="RefSeq" id="XP_032809162.1"/>
    </source>
</evidence>
<evidence type="ECO:0000256" key="2">
    <source>
        <dbReference type="ARBA" id="ARBA00022737"/>
    </source>
</evidence>
<sequence length="530" mass="57606">MDECSELRMDSNSLWKAVYMGRLRLSRLLLEGGAYINESNEKGETPLMMACRSKQMDSQSASKLKMVKYLLENKADPNIQDVSGKTALMHACITRAGSDVVLQLLQNSADPSLEDHSGASALVYAIDADDKETLKVLLDACKAKGKDVIIITTDKSASGCKTTKQYLNAPPSPNISDRQSEVTSPTNIELKTVAAPCATGGNETENIFAFKSNELAPLAPNDIGRRGGVKRGGAKLPQLQRLKSEPWGLVAPSCSGQHNLAATQQDTLKHATAVDEMASGINSLLAAQRHTLSRHHSLEVNDPPLRFNPGEQGPSSNCSSAQASRKMLYEKNAGQPPRHLAVRRNTLPVEEISETLAMPAASGLRDIIAHRLLGNDHYNSDTQLQAEPAIIVPLDLGKATLERRKHTVLLSNSRDSLDGLAGNQTMMPQHRHPSLIERRGSGTLLMDHFAHTRPGILPPINTNSSMHGISDFAGTNKTNSPTALVKAMVPTVPSSPNSCDAKPRKKIIRRHSMQVEQMRQLLTREEATED</sequence>